<keyword evidence="7" id="KW-0833">Ubl conjugation pathway</keyword>
<keyword evidence="6" id="KW-0863">Zinc-finger</keyword>
<evidence type="ECO:0000256" key="2">
    <source>
        <dbReference type="ARBA" id="ARBA00012251"/>
    </source>
</evidence>
<evidence type="ECO:0000256" key="4">
    <source>
        <dbReference type="ARBA" id="ARBA00022723"/>
    </source>
</evidence>
<evidence type="ECO:0000259" key="9">
    <source>
        <dbReference type="PROSITE" id="PS51873"/>
    </source>
</evidence>
<keyword evidence="11" id="KW-1185">Reference proteome</keyword>
<evidence type="ECO:0000256" key="1">
    <source>
        <dbReference type="ARBA" id="ARBA00001798"/>
    </source>
</evidence>
<dbReference type="EC" id="2.3.2.31" evidence="2"/>
<dbReference type="GO" id="GO:0008270">
    <property type="term" value="F:zinc ion binding"/>
    <property type="evidence" value="ECO:0007669"/>
    <property type="project" value="UniProtKB-KW"/>
</dbReference>
<proteinExistence type="predicted"/>
<evidence type="ECO:0000313" key="11">
    <source>
        <dbReference type="Proteomes" id="UP000800092"/>
    </source>
</evidence>
<evidence type="ECO:0000313" key="10">
    <source>
        <dbReference type="EMBL" id="KAF2229485.1"/>
    </source>
</evidence>
<keyword evidence="4" id="KW-0479">Metal-binding</keyword>
<dbReference type="Proteomes" id="UP000800092">
    <property type="component" value="Unassembled WGS sequence"/>
</dbReference>
<sequence length="235" mass="26185">DEQSSPPTCCHNPIPMEMADQFLAPELKSQFLKKATEYSTVDRTYCYQPTCSAFIPKTNIKGGVATCPDCKSTTCPSCKREMHEKDDCSEDPAVQSVMRIAEEEGWRRCTECGRMVELIVGCYHVSCYCGNGFCYICGARWKSCSCPQADKGRVVFRAQRDGETAARNQRAAAAAARAQEVEQQQSACDHARGAGTWARAEGGACRMCRRDNPWLMQCPRCSIRICRSCRLTKVN</sequence>
<comment type="catalytic activity">
    <reaction evidence="1">
        <text>[E2 ubiquitin-conjugating enzyme]-S-ubiquitinyl-L-cysteine + [acceptor protein]-L-lysine = [E2 ubiquitin-conjugating enzyme]-L-cysteine + [acceptor protein]-N(6)-ubiquitinyl-L-lysine.</text>
        <dbReference type="EC" id="2.3.2.31"/>
    </reaction>
</comment>
<dbReference type="CDD" id="cd22584">
    <property type="entry name" value="Rcat_RBR_unk"/>
    <property type="match status" value="1"/>
</dbReference>
<gene>
    <name evidence="10" type="ORF">EV356DRAFT_455768</name>
</gene>
<feature type="domain" description="RING-type" evidence="9">
    <location>
        <begin position="1"/>
        <end position="158"/>
    </location>
</feature>
<protein>
    <recommendedName>
        <fullName evidence="2">RBR-type E3 ubiquitin transferase</fullName>
        <ecNumber evidence="2">2.3.2.31</ecNumber>
    </recommendedName>
</protein>
<keyword evidence="5" id="KW-0677">Repeat</keyword>
<organism evidence="10 11">
    <name type="scientific">Viridothelium virens</name>
    <name type="common">Speckled blister lichen</name>
    <name type="synonym">Trypethelium virens</name>
    <dbReference type="NCBI Taxonomy" id="1048519"/>
    <lineage>
        <taxon>Eukaryota</taxon>
        <taxon>Fungi</taxon>
        <taxon>Dikarya</taxon>
        <taxon>Ascomycota</taxon>
        <taxon>Pezizomycotina</taxon>
        <taxon>Dothideomycetes</taxon>
        <taxon>Dothideomycetes incertae sedis</taxon>
        <taxon>Trypetheliales</taxon>
        <taxon>Trypetheliaceae</taxon>
        <taxon>Viridothelium</taxon>
    </lineage>
</organism>
<dbReference type="InterPro" id="IPR031127">
    <property type="entry name" value="E3_UB_ligase_RBR"/>
</dbReference>
<dbReference type="InterPro" id="IPR002867">
    <property type="entry name" value="IBR_dom"/>
</dbReference>
<evidence type="ECO:0000256" key="3">
    <source>
        <dbReference type="ARBA" id="ARBA00022679"/>
    </source>
</evidence>
<dbReference type="AlphaFoldDB" id="A0A6A6GUS1"/>
<dbReference type="OrthoDB" id="9977870at2759"/>
<dbReference type="GO" id="GO:0061630">
    <property type="term" value="F:ubiquitin protein ligase activity"/>
    <property type="evidence" value="ECO:0007669"/>
    <property type="project" value="UniProtKB-EC"/>
</dbReference>
<evidence type="ECO:0000256" key="8">
    <source>
        <dbReference type="ARBA" id="ARBA00022833"/>
    </source>
</evidence>
<feature type="non-terminal residue" evidence="10">
    <location>
        <position position="1"/>
    </location>
</feature>
<keyword evidence="8" id="KW-0862">Zinc</keyword>
<reference evidence="10" key="1">
    <citation type="journal article" date="2020" name="Stud. Mycol.">
        <title>101 Dothideomycetes genomes: a test case for predicting lifestyles and emergence of pathogens.</title>
        <authorList>
            <person name="Haridas S."/>
            <person name="Albert R."/>
            <person name="Binder M."/>
            <person name="Bloem J."/>
            <person name="Labutti K."/>
            <person name="Salamov A."/>
            <person name="Andreopoulos B."/>
            <person name="Baker S."/>
            <person name="Barry K."/>
            <person name="Bills G."/>
            <person name="Bluhm B."/>
            <person name="Cannon C."/>
            <person name="Castanera R."/>
            <person name="Culley D."/>
            <person name="Daum C."/>
            <person name="Ezra D."/>
            <person name="Gonzalez J."/>
            <person name="Henrissat B."/>
            <person name="Kuo A."/>
            <person name="Liang C."/>
            <person name="Lipzen A."/>
            <person name="Lutzoni F."/>
            <person name="Magnuson J."/>
            <person name="Mondo S."/>
            <person name="Nolan M."/>
            <person name="Ohm R."/>
            <person name="Pangilinan J."/>
            <person name="Park H.-J."/>
            <person name="Ramirez L."/>
            <person name="Alfaro M."/>
            <person name="Sun H."/>
            <person name="Tritt A."/>
            <person name="Yoshinaga Y."/>
            <person name="Zwiers L.-H."/>
            <person name="Turgeon B."/>
            <person name="Goodwin S."/>
            <person name="Spatafora J."/>
            <person name="Crous P."/>
            <person name="Grigoriev I."/>
        </authorList>
    </citation>
    <scope>NUCLEOTIDE SEQUENCE</scope>
    <source>
        <strain evidence="10">Tuck. ex Michener</strain>
    </source>
</reference>
<dbReference type="PANTHER" id="PTHR11685">
    <property type="entry name" value="RBR FAMILY RING FINGER AND IBR DOMAIN-CONTAINING"/>
    <property type="match status" value="1"/>
</dbReference>
<dbReference type="CDD" id="cd20335">
    <property type="entry name" value="BRcat_RBR"/>
    <property type="match status" value="1"/>
</dbReference>
<dbReference type="GO" id="GO:0016567">
    <property type="term" value="P:protein ubiquitination"/>
    <property type="evidence" value="ECO:0007669"/>
    <property type="project" value="InterPro"/>
</dbReference>
<dbReference type="InterPro" id="IPR044066">
    <property type="entry name" value="TRIAD_supradom"/>
</dbReference>
<keyword evidence="3" id="KW-0808">Transferase</keyword>
<dbReference type="SUPFAM" id="SSF57850">
    <property type="entry name" value="RING/U-box"/>
    <property type="match status" value="1"/>
</dbReference>
<dbReference type="Gene3D" id="1.20.120.1750">
    <property type="match status" value="1"/>
</dbReference>
<dbReference type="EMBL" id="ML991862">
    <property type="protein sequence ID" value="KAF2229485.1"/>
    <property type="molecule type" value="Genomic_DNA"/>
</dbReference>
<name>A0A6A6GUS1_VIRVR</name>
<dbReference type="Pfam" id="PF01485">
    <property type="entry name" value="IBR"/>
    <property type="match status" value="1"/>
</dbReference>
<dbReference type="PROSITE" id="PS51873">
    <property type="entry name" value="TRIAD"/>
    <property type="match status" value="1"/>
</dbReference>
<evidence type="ECO:0000256" key="7">
    <source>
        <dbReference type="ARBA" id="ARBA00022786"/>
    </source>
</evidence>
<evidence type="ECO:0000256" key="5">
    <source>
        <dbReference type="ARBA" id="ARBA00022737"/>
    </source>
</evidence>
<accession>A0A6A6GUS1</accession>
<evidence type="ECO:0000256" key="6">
    <source>
        <dbReference type="ARBA" id="ARBA00022771"/>
    </source>
</evidence>